<accession>A0A344LCX3</accession>
<reference evidence="2 3" key="1">
    <citation type="submission" date="2016-04" db="EMBL/GenBank/DDBJ databases">
        <title>Complete genome sequence and analysis of deep-sea sediment isolate, Amycolatopsis sp. WP1.</title>
        <authorList>
            <person name="Wang H."/>
            <person name="Chen S."/>
            <person name="Wu Q."/>
        </authorList>
    </citation>
    <scope>NUCLEOTIDE SEQUENCE [LARGE SCALE GENOMIC DNA]</scope>
    <source>
        <strain evidence="2 3">WP1</strain>
    </source>
</reference>
<protein>
    <submittedName>
        <fullName evidence="2">Uncharacterized protein</fullName>
    </submittedName>
</protein>
<name>A0A344LCX3_9PSEU</name>
<organism evidence="2 3">
    <name type="scientific">Amycolatopsis albispora</name>
    <dbReference type="NCBI Taxonomy" id="1804986"/>
    <lineage>
        <taxon>Bacteria</taxon>
        <taxon>Bacillati</taxon>
        <taxon>Actinomycetota</taxon>
        <taxon>Actinomycetes</taxon>
        <taxon>Pseudonocardiales</taxon>
        <taxon>Pseudonocardiaceae</taxon>
        <taxon>Amycolatopsis</taxon>
    </lineage>
</organism>
<gene>
    <name evidence="2" type="ORF">A4R43_28280</name>
</gene>
<dbReference type="Proteomes" id="UP000250434">
    <property type="component" value="Chromosome"/>
</dbReference>
<proteinExistence type="predicted"/>
<sequence>MTAMLAAPRTMNDVVRAAVERAGLRRKADTARFMVIPDDAWRHQRAPEPEPAPEPVEEYPEDYYYLDHERKPMSRATATGLGGFAASVVSGVLPSLVVSPVAGMVAGVAAGVFGGLMGRSLAEEAYDRKAGRNGELEMSER</sequence>
<keyword evidence="1" id="KW-1133">Transmembrane helix</keyword>
<dbReference type="RefSeq" id="WP_113695127.1">
    <property type="nucleotide sequence ID" value="NZ_CP015163.1"/>
</dbReference>
<dbReference type="AlphaFoldDB" id="A0A344LCX3"/>
<keyword evidence="3" id="KW-1185">Reference proteome</keyword>
<feature type="transmembrane region" description="Helical" evidence="1">
    <location>
        <begin position="103"/>
        <end position="122"/>
    </location>
</feature>
<evidence type="ECO:0000313" key="3">
    <source>
        <dbReference type="Proteomes" id="UP000250434"/>
    </source>
</evidence>
<evidence type="ECO:0000256" key="1">
    <source>
        <dbReference type="SAM" id="Phobius"/>
    </source>
</evidence>
<evidence type="ECO:0000313" key="2">
    <source>
        <dbReference type="EMBL" id="AXB45897.1"/>
    </source>
</evidence>
<dbReference type="KEGG" id="aab:A4R43_28280"/>
<keyword evidence="1" id="KW-0472">Membrane</keyword>
<keyword evidence="1" id="KW-0812">Transmembrane</keyword>
<feature type="transmembrane region" description="Helical" evidence="1">
    <location>
        <begin position="78"/>
        <end position="97"/>
    </location>
</feature>
<dbReference type="EMBL" id="CP015163">
    <property type="protein sequence ID" value="AXB45897.1"/>
    <property type="molecule type" value="Genomic_DNA"/>
</dbReference>